<organism evidence="1">
    <name type="scientific">Oscillatoriales cyanobacterium SpSt-418</name>
    <dbReference type="NCBI Taxonomy" id="2282169"/>
    <lineage>
        <taxon>Bacteria</taxon>
        <taxon>Bacillati</taxon>
        <taxon>Cyanobacteriota</taxon>
        <taxon>Cyanophyceae</taxon>
        <taxon>Oscillatoriophycideae</taxon>
        <taxon>Oscillatoriales</taxon>
    </lineage>
</organism>
<name>A0A7C3PCF6_9CYAN</name>
<sequence length="196" mass="22308">MPVTSYQPDDIIQFWFDRPPNEAGTASYRKVWFAKNADFDQAVKQQFAYVYAAGLAGQLEPWRTTPTGTLALILLFDQFPRNMFRDTPAAFAADAKALALAKSAIAQGFDQQLPPIQRWFVYLPFMHSEHLNDQQRAVELFETLRSNPEIASAYDYALKHQAVIERFGRFPHRNAILGRTSTPTELEFLTQPGSSF</sequence>
<dbReference type="EMBL" id="DSRU01000007">
    <property type="protein sequence ID" value="HFM96235.1"/>
    <property type="molecule type" value="Genomic_DNA"/>
</dbReference>
<reference evidence="1" key="1">
    <citation type="journal article" date="2020" name="mSystems">
        <title>Genome- and Community-Level Interaction Insights into Carbon Utilization and Element Cycling Functions of Hydrothermarchaeota in Hydrothermal Sediment.</title>
        <authorList>
            <person name="Zhou Z."/>
            <person name="Liu Y."/>
            <person name="Xu W."/>
            <person name="Pan J."/>
            <person name="Luo Z.H."/>
            <person name="Li M."/>
        </authorList>
    </citation>
    <scope>NUCLEOTIDE SEQUENCE [LARGE SCALE GENOMIC DNA]</scope>
    <source>
        <strain evidence="1">SpSt-418</strain>
    </source>
</reference>
<dbReference type="AlphaFoldDB" id="A0A7C3PCF6"/>
<evidence type="ECO:0000313" key="1">
    <source>
        <dbReference type="EMBL" id="HFM96235.1"/>
    </source>
</evidence>
<accession>A0A7C3PCF6</accession>
<dbReference type="Gene3D" id="1.20.58.320">
    <property type="entry name" value="TPR-like"/>
    <property type="match status" value="1"/>
</dbReference>
<dbReference type="InterPro" id="IPR010323">
    <property type="entry name" value="DUF924"/>
</dbReference>
<dbReference type="SUPFAM" id="SSF48452">
    <property type="entry name" value="TPR-like"/>
    <property type="match status" value="1"/>
</dbReference>
<dbReference type="Pfam" id="PF06041">
    <property type="entry name" value="DUF924"/>
    <property type="match status" value="1"/>
</dbReference>
<proteinExistence type="predicted"/>
<gene>
    <name evidence="1" type="ORF">ENR64_00420</name>
</gene>
<dbReference type="Gene3D" id="1.25.40.10">
    <property type="entry name" value="Tetratricopeptide repeat domain"/>
    <property type="match status" value="1"/>
</dbReference>
<protein>
    <submittedName>
        <fullName evidence="1">DUF924 domain-containing protein</fullName>
    </submittedName>
</protein>
<dbReference type="InterPro" id="IPR011990">
    <property type="entry name" value="TPR-like_helical_dom_sf"/>
</dbReference>
<comment type="caution">
    <text evidence="1">The sequence shown here is derived from an EMBL/GenBank/DDBJ whole genome shotgun (WGS) entry which is preliminary data.</text>
</comment>